<protein>
    <recommendedName>
        <fullName evidence="4">AEC family transporter</fullName>
    </recommendedName>
</protein>
<keyword evidence="1" id="KW-1133">Transmembrane helix</keyword>
<proteinExistence type="predicted"/>
<evidence type="ECO:0000313" key="2">
    <source>
        <dbReference type="EMBL" id="MTW06030.1"/>
    </source>
</evidence>
<evidence type="ECO:0000313" key="3">
    <source>
        <dbReference type="Proteomes" id="UP000484015"/>
    </source>
</evidence>
<feature type="transmembrane region" description="Helical" evidence="1">
    <location>
        <begin position="43"/>
        <end position="63"/>
    </location>
</feature>
<dbReference type="RefSeq" id="WP_155442367.1">
    <property type="nucleotide sequence ID" value="NZ_WNLA01000035.1"/>
</dbReference>
<feature type="transmembrane region" description="Helical" evidence="1">
    <location>
        <begin position="16"/>
        <end position="37"/>
    </location>
</feature>
<dbReference type="AlphaFoldDB" id="A0A6L6Q8Q5"/>
<gene>
    <name evidence="2" type="ORF">GM668_28520</name>
</gene>
<organism evidence="2 3">
    <name type="scientific">Pseudoduganella ginsengisoli</name>
    <dbReference type="NCBI Taxonomy" id="1462440"/>
    <lineage>
        <taxon>Bacteria</taxon>
        <taxon>Pseudomonadati</taxon>
        <taxon>Pseudomonadota</taxon>
        <taxon>Betaproteobacteria</taxon>
        <taxon>Burkholderiales</taxon>
        <taxon>Oxalobacteraceae</taxon>
        <taxon>Telluria group</taxon>
        <taxon>Pseudoduganella</taxon>
    </lineage>
</organism>
<reference evidence="2 3" key="1">
    <citation type="submission" date="2019-11" db="EMBL/GenBank/DDBJ databases">
        <title>Type strains purchased from KCTC, JCM and DSMZ.</title>
        <authorList>
            <person name="Lu H."/>
        </authorList>
    </citation>
    <scope>NUCLEOTIDE SEQUENCE [LARGE SCALE GENOMIC DNA]</scope>
    <source>
        <strain evidence="2 3">KCTC 42409</strain>
    </source>
</reference>
<evidence type="ECO:0008006" key="4">
    <source>
        <dbReference type="Google" id="ProtNLM"/>
    </source>
</evidence>
<dbReference type="Proteomes" id="UP000484015">
    <property type="component" value="Unassembled WGS sequence"/>
</dbReference>
<keyword evidence="1" id="KW-0472">Membrane</keyword>
<name>A0A6L6Q8Q5_9BURK</name>
<dbReference type="OrthoDB" id="3435874at2"/>
<keyword evidence="1" id="KW-0812">Transmembrane</keyword>
<accession>A0A6L6Q8Q5</accession>
<comment type="caution">
    <text evidence="2">The sequence shown here is derived from an EMBL/GenBank/DDBJ whole genome shotgun (WGS) entry which is preliminary data.</text>
</comment>
<evidence type="ECO:0000256" key="1">
    <source>
        <dbReference type="SAM" id="Phobius"/>
    </source>
</evidence>
<sequence length="64" mass="6904">MRKPAEAQPDPQLRRAAILMAAMPMMSIYPIVAQAYGLENRSAAALVLTTSASFVTLSVLLWLG</sequence>
<keyword evidence="3" id="KW-1185">Reference proteome</keyword>
<dbReference type="EMBL" id="WNLA01000035">
    <property type="protein sequence ID" value="MTW06030.1"/>
    <property type="molecule type" value="Genomic_DNA"/>
</dbReference>